<accession>A0A438D298</accession>
<dbReference type="AlphaFoldDB" id="A0A438D298"/>
<protein>
    <submittedName>
        <fullName evidence="1">Uncharacterized protein</fullName>
    </submittedName>
</protein>
<dbReference type="Proteomes" id="UP000288805">
    <property type="component" value="Unassembled WGS sequence"/>
</dbReference>
<comment type="caution">
    <text evidence="1">The sequence shown here is derived from an EMBL/GenBank/DDBJ whole genome shotgun (WGS) entry which is preliminary data.</text>
</comment>
<reference evidence="1 2" key="1">
    <citation type="journal article" date="2018" name="PLoS Genet.">
        <title>Population sequencing reveals clonal diversity and ancestral inbreeding in the grapevine cultivar Chardonnay.</title>
        <authorList>
            <person name="Roach M.J."/>
            <person name="Johnson D.L."/>
            <person name="Bohlmann J."/>
            <person name="van Vuuren H.J."/>
            <person name="Jones S.J."/>
            <person name="Pretorius I.S."/>
            <person name="Schmidt S.A."/>
            <person name="Borneman A.R."/>
        </authorList>
    </citation>
    <scope>NUCLEOTIDE SEQUENCE [LARGE SCALE GENOMIC DNA]</scope>
    <source>
        <strain evidence="2">cv. Chardonnay</strain>
        <tissue evidence="1">Leaf</tissue>
    </source>
</reference>
<proteinExistence type="predicted"/>
<gene>
    <name evidence="1" type="ORF">CK203_105050</name>
</gene>
<evidence type="ECO:0000313" key="2">
    <source>
        <dbReference type="Proteomes" id="UP000288805"/>
    </source>
</evidence>
<dbReference type="EMBL" id="QGNW01001838">
    <property type="protein sequence ID" value="RVW29574.1"/>
    <property type="molecule type" value="Genomic_DNA"/>
</dbReference>
<organism evidence="1 2">
    <name type="scientific">Vitis vinifera</name>
    <name type="common">Grape</name>
    <dbReference type="NCBI Taxonomy" id="29760"/>
    <lineage>
        <taxon>Eukaryota</taxon>
        <taxon>Viridiplantae</taxon>
        <taxon>Streptophyta</taxon>
        <taxon>Embryophyta</taxon>
        <taxon>Tracheophyta</taxon>
        <taxon>Spermatophyta</taxon>
        <taxon>Magnoliopsida</taxon>
        <taxon>eudicotyledons</taxon>
        <taxon>Gunneridae</taxon>
        <taxon>Pentapetalae</taxon>
        <taxon>rosids</taxon>
        <taxon>Vitales</taxon>
        <taxon>Vitaceae</taxon>
        <taxon>Viteae</taxon>
        <taxon>Vitis</taxon>
    </lineage>
</organism>
<evidence type="ECO:0000313" key="1">
    <source>
        <dbReference type="EMBL" id="RVW29574.1"/>
    </source>
</evidence>
<sequence>MPCMEKRMGLGALSRTGGWMRVCSLVFAKDAAKADCGKGKGIETIVLCGSEDTFRIGTWMWWFNFSSSYI</sequence>
<name>A0A438D298_VITVI</name>